<feature type="active site" evidence="3">
    <location>
        <position position="198"/>
    </location>
</feature>
<protein>
    <recommendedName>
        <fullName evidence="4">Alpha/beta hydrolase fold-3 domain-containing protein</fullName>
    </recommendedName>
</protein>
<evidence type="ECO:0000256" key="3">
    <source>
        <dbReference type="PROSITE-ProRule" id="PRU10038"/>
    </source>
</evidence>
<sequence length="365" mass="40896">MSMSSSPKDTSVLHLPLFAIAYLHPKHRQDRDWTYRQALGNTALKVSLRIFTALHLRPSLSLKPHLEGERFVLVEPAKSELYTGVAIDKDIEPETIGGTWFPERFTPGTVIPKGQYIVLHFHGGSYILGNGRTASCGFLAKNFLSYTPSAYVFSVQYRLAGDPKGRFPAQLQDVISAYSYLIHTLHIPASCIVLSGDSCGGDLVLGLLRYLLHYDRPSLLPAPKCGWVFSPWCNVPNASNNKAWIDSANYKTEYIPPSFPAWGAKHFLDGLQINELLEQYVTPIRHPFALPSPVLIVTGGQEVLCQDHRDLVHAFQQLPQNTSAVKLYVEENVPHDVLMIGWLLNFRKEARRCSEKAGEFLRGIE</sequence>
<dbReference type="PANTHER" id="PTHR48081">
    <property type="entry name" value="AB HYDROLASE SUPERFAMILY PROTEIN C4A8.06C"/>
    <property type="match status" value="1"/>
</dbReference>
<dbReference type="Pfam" id="PF07859">
    <property type="entry name" value="Abhydrolase_3"/>
    <property type="match status" value="1"/>
</dbReference>
<comment type="similarity">
    <text evidence="1">Belongs to the 'GDXG' lipolytic enzyme family.</text>
</comment>
<dbReference type="EMBL" id="JAQIZZ010000002">
    <property type="protein sequence ID" value="KAJ5553026.1"/>
    <property type="molecule type" value="Genomic_DNA"/>
</dbReference>
<name>A0AAD6D4P2_9EURO</name>
<proteinExistence type="inferred from homology"/>
<dbReference type="InterPro" id="IPR033140">
    <property type="entry name" value="Lipase_GDXG_put_SER_AS"/>
</dbReference>
<dbReference type="GO" id="GO:0072330">
    <property type="term" value="P:monocarboxylic acid biosynthetic process"/>
    <property type="evidence" value="ECO:0007669"/>
    <property type="project" value="UniProtKB-ARBA"/>
</dbReference>
<feature type="domain" description="Alpha/beta hydrolase fold-3" evidence="4">
    <location>
        <begin position="118"/>
        <end position="338"/>
    </location>
</feature>
<dbReference type="Proteomes" id="UP001220324">
    <property type="component" value="Unassembled WGS sequence"/>
</dbReference>
<dbReference type="GO" id="GO:0017000">
    <property type="term" value="P:antibiotic biosynthetic process"/>
    <property type="evidence" value="ECO:0007669"/>
    <property type="project" value="UniProtKB-ARBA"/>
</dbReference>
<dbReference type="InterPro" id="IPR050300">
    <property type="entry name" value="GDXG_lipolytic_enzyme"/>
</dbReference>
<dbReference type="Gene3D" id="3.40.50.1820">
    <property type="entry name" value="alpha/beta hydrolase"/>
    <property type="match status" value="1"/>
</dbReference>
<reference evidence="5 6" key="1">
    <citation type="journal article" date="2023" name="IMA Fungus">
        <title>Comparative genomic study of the Penicillium genus elucidates a diverse pangenome and 15 lateral gene transfer events.</title>
        <authorList>
            <person name="Petersen C."/>
            <person name="Sorensen T."/>
            <person name="Nielsen M.R."/>
            <person name="Sondergaard T.E."/>
            <person name="Sorensen J.L."/>
            <person name="Fitzpatrick D.A."/>
            <person name="Frisvad J.C."/>
            <person name="Nielsen K.L."/>
        </authorList>
    </citation>
    <scope>NUCLEOTIDE SEQUENCE [LARGE SCALE GENOMIC DNA]</scope>
    <source>
        <strain evidence="5 6">IBT 35679</strain>
    </source>
</reference>
<evidence type="ECO:0000313" key="5">
    <source>
        <dbReference type="EMBL" id="KAJ5553026.1"/>
    </source>
</evidence>
<evidence type="ECO:0000256" key="1">
    <source>
        <dbReference type="ARBA" id="ARBA00010515"/>
    </source>
</evidence>
<keyword evidence="2" id="KW-0378">Hydrolase</keyword>
<gene>
    <name evidence="5" type="ORF">N7494_002404</name>
</gene>
<dbReference type="PROSITE" id="PS01174">
    <property type="entry name" value="LIPASE_GDXG_SER"/>
    <property type="match status" value="1"/>
</dbReference>
<evidence type="ECO:0000313" key="6">
    <source>
        <dbReference type="Proteomes" id="UP001220324"/>
    </source>
</evidence>
<evidence type="ECO:0000256" key="2">
    <source>
        <dbReference type="ARBA" id="ARBA00022801"/>
    </source>
</evidence>
<comment type="caution">
    <text evidence="5">The sequence shown here is derived from an EMBL/GenBank/DDBJ whole genome shotgun (WGS) entry which is preliminary data.</text>
</comment>
<dbReference type="SUPFAM" id="SSF53474">
    <property type="entry name" value="alpha/beta-Hydrolases"/>
    <property type="match status" value="1"/>
</dbReference>
<dbReference type="PANTHER" id="PTHR48081:SF8">
    <property type="entry name" value="ALPHA_BETA HYDROLASE FOLD-3 DOMAIN-CONTAINING PROTEIN-RELATED"/>
    <property type="match status" value="1"/>
</dbReference>
<dbReference type="GO" id="GO:0016787">
    <property type="term" value="F:hydrolase activity"/>
    <property type="evidence" value="ECO:0007669"/>
    <property type="project" value="UniProtKB-KW"/>
</dbReference>
<accession>A0AAD6D4P2</accession>
<keyword evidence="6" id="KW-1185">Reference proteome</keyword>
<organism evidence="5 6">
    <name type="scientific">Penicillium frequentans</name>
    <dbReference type="NCBI Taxonomy" id="3151616"/>
    <lineage>
        <taxon>Eukaryota</taxon>
        <taxon>Fungi</taxon>
        <taxon>Dikarya</taxon>
        <taxon>Ascomycota</taxon>
        <taxon>Pezizomycotina</taxon>
        <taxon>Eurotiomycetes</taxon>
        <taxon>Eurotiomycetidae</taxon>
        <taxon>Eurotiales</taxon>
        <taxon>Aspergillaceae</taxon>
        <taxon>Penicillium</taxon>
    </lineage>
</organism>
<dbReference type="AlphaFoldDB" id="A0AAD6D4P2"/>
<dbReference type="InterPro" id="IPR029058">
    <property type="entry name" value="AB_hydrolase_fold"/>
</dbReference>
<dbReference type="InterPro" id="IPR013094">
    <property type="entry name" value="AB_hydrolase_3"/>
</dbReference>
<evidence type="ECO:0000259" key="4">
    <source>
        <dbReference type="Pfam" id="PF07859"/>
    </source>
</evidence>